<evidence type="ECO:0000256" key="1">
    <source>
        <dbReference type="SAM" id="Phobius"/>
    </source>
</evidence>
<feature type="domain" description="LiaF transmembrane" evidence="3">
    <location>
        <begin position="18"/>
        <end position="115"/>
    </location>
</feature>
<feature type="domain" description="Cell wall-active antibiotics response LiaF-like C-terminal" evidence="2">
    <location>
        <begin position="210"/>
        <end position="269"/>
    </location>
</feature>
<dbReference type="InterPro" id="IPR054331">
    <property type="entry name" value="LiaF_TM"/>
</dbReference>
<comment type="caution">
    <text evidence="4">The sequence shown here is derived from an EMBL/GenBank/DDBJ whole genome shotgun (WGS) entry which is preliminary data.</text>
</comment>
<dbReference type="Pfam" id="PF22570">
    <property type="entry name" value="LiaF-TM"/>
    <property type="match status" value="1"/>
</dbReference>
<feature type="transmembrane region" description="Helical" evidence="1">
    <location>
        <begin position="12"/>
        <end position="31"/>
    </location>
</feature>
<sequence>MSNNIEYKKGPRNGKAIAGVILLVLGVGMLIQQLNIVLFPSWLISWPLWCLIVPGLYIGTRSNFQKASWFILVGLGLAFMADEALDSYNINGDGVIWPVAFIVFGIWMILRRNNKHDAVQWDKFNNGSNKQPLNFGTSSSSTPPPFTPDPVVDYRITPEPEQPITADPPKAEAPNEPFTVKGSVFSDDILDATAVFGGVDKIVLSKNFKGGEIVNIFGGSAIDLTKADIQGHVMIEVTQVFGGTKLIVPPHWHVISDVSAIFAGVDDKRMRHTTTITNDKVLIVKGVSIFAGIEIRSY</sequence>
<organism evidence="4 5">
    <name type="scientific">Mucilaginibacter defluvii</name>
    <dbReference type="NCBI Taxonomy" id="1196019"/>
    <lineage>
        <taxon>Bacteria</taxon>
        <taxon>Pseudomonadati</taxon>
        <taxon>Bacteroidota</taxon>
        <taxon>Sphingobacteriia</taxon>
        <taxon>Sphingobacteriales</taxon>
        <taxon>Sphingobacteriaceae</taxon>
        <taxon>Mucilaginibacter</taxon>
    </lineage>
</organism>
<proteinExistence type="predicted"/>
<dbReference type="PANTHER" id="PTHR40763:SF5">
    <property type="entry name" value="MEMBRANE PROTEIN"/>
    <property type="match status" value="1"/>
</dbReference>
<evidence type="ECO:0000313" key="5">
    <source>
        <dbReference type="Proteomes" id="UP001501436"/>
    </source>
</evidence>
<evidence type="ECO:0000259" key="3">
    <source>
        <dbReference type="Pfam" id="PF22570"/>
    </source>
</evidence>
<dbReference type="EMBL" id="BAABJI010000002">
    <property type="protein sequence ID" value="GAA4922746.1"/>
    <property type="molecule type" value="Genomic_DNA"/>
</dbReference>
<gene>
    <name evidence="4" type="ORF">GCM10023313_28440</name>
</gene>
<feature type="transmembrane region" description="Helical" evidence="1">
    <location>
        <begin position="94"/>
        <end position="110"/>
    </location>
</feature>
<accession>A0ABP9FYR5</accession>
<evidence type="ECO:0000259" key="2">
    <source>
        <dbReference type="Pfam" id="PF09922"/>
    </source>
</evidence>
<evidence type="ECO:0008006" key="6">
    <source>
        <dbReference type="Google" id="ProtNLM"/>
    </source>
</evidence>
<dbReference type="Pfam" id="PF09922">
    <property type="entry name" value="LiaF-like_C"/>
    <property type="match status" value="1"/>
</dbReference>
<feature type="transmembrane region" description="Helical" evidence="1">
    <location>
        <begin position="69"/>
        <end position="88"/>
    </location>
</feature>
<keyword evidence="1" id="KW-1133">Transmembrane helix</keyword>
<dbReference type="Proteomes" id="UP001501436">
    <property type="component" value="Unassembled WGS sequence"/>
</dbReference>
<dbReference type="InterPro" id="IPR024425">
    <property type="entry name" value="LiaF-like_C"/>
</dbReference>
<keyword evidence="1" id="KW-0812">Transmembrane</keyword>
<keyword evidence="1" id="KW-0472">Membrane</keyword>
<dbReference type="PANTHER" id="PTHR40763">
    <property type="entry name" value="MEMBRANE PROTEIN-RELATED"/>
    <property type="match status" value="1"/>
</dbReference>
<name>A0ABP9FYR5_9SPHI</name>
<keyword evidence="5" id="KW-1185">Reference proteome</keyword>
<protein>
    <recommendedName>
        <fullName evidence="6">Cell wall-active antibiotic response 4TMS protein YvqF</fullName>
    </recommendedName>
</protein>
<dbReference type="RefSeq" id="WP_345331875.1">
    <property type="nucleotide sequence ID" value="NZ_BAABJI010000002.1"/>
</dbReference>
<feature type="transmembrane region" description="Helical" evidence="1">
    <location>
        <begin position="37"/>
        <end position="57"/>
    </location>
</feature>
<evidence type="ECO:0000313" key="4">
    <source>
        <dbReference type="EMBL" id="GAA4922746.1"/>
    </source>
</evidence>
<reference evidence="5" key="1">
    <citation type="journal article" date="2019" name="Int. J. Syst. Evol. Microbiol.">
        <title>The Global Catalogue of Microorganisms (GCM) 10K type strain sequencing project: providing services to taxonomists for standard genome sequencing and annotation.</title>
        <authorList>
            <consortium name="The Broad Institute Genomics Platform"/>
            <consortium name="The Broad Institute Genome Sequencing Center for Infectious Disease"/>
            <person name="Wu L."/>
            <person name="Ma J."/>
        </authorList>
    </citation>
    <scope>NUCLEOTIDE SEQUENCE [LARGE SCALE GENOMIC DNA]</scope>
    <source>
        <strain evidence="5">JCM 18283</strain>
    </source>
</reference>